<proteinExistence type="predicted"/>
<dbReference type="AlphaFoldDB" id="A0A8J9S754"/>
<gene>
    <name evidence="1" type="ORF">PTTT1_LOCUS17130</name>
</gene>
<dbReference type="Proteomes" id="UP000836788">
    <property type="component" value="Chromosome 15"/>
</dbReference>
<name>A0A8J9S754_PHATR</name>
<organism evidence="1">
    <name type="scientific">Phaeodactylum tricornutum</name>
    <name type="common">Diatom</name>
    <dbReference type="NCBI Taxonomy" id="2850"/>
    <lineage>
        <taxon>Eukaryota</taxon>
        <taxon>Sar</taxon>
        <taxon>Stramenopiles</taxon>
        <taxon>Ochrophyta</taxon>
        <taxon>Bacillariophyta</taxon>
        <taxon>Bacillariophyceae</taxon>
        <taxon>Bacillariophycidae</taxon>
        <taxon>Naviculales</taxon>
        <taxon>Phaeodactylaceae</taxon>
        <taxon>Phaeodactylum</taxon>
    </lineage>
</organism>
<sequence length="330" mass="36410">MLQRKIPELVEPECDLQLRCTGYDERTIPNSASWTTFDLTSPLLFFHRKWVASSKTHNFCSTSTTPLPMSSLAVDIAHANNVAIGLMRDGKNGRASQLLSVALYNLNRRFFVRDNMTGTPNFSPTVSSDFACSARMEASYEGPGVASVSVTESDLHDTPRFDGNMSPCQHDLAFDPESTVHNDGLAFFCRGFIIPSTVNCLSTVEQGAVAVFVLFNCGLALHRHGLQTGKARFFCKALSLYSKAVALLEKYDFGDTQNGSLFVALLALYVNIAHVHSEFFNREAAQEALMSFYSSFSEICQFQVSVQEYSFFSLAAWLSQSLPAQHAPSA</sequence>
<reference evidence="1" key="1">
    <citation type="submission" date="2022-02" db="EMBL/GenBank/DDBJ databases">
        <authorList>
            <person name="Giguere J D."/>
        </authorList>
    </citation>
    <scope>NUCLEOTIDE SEQUENCE</scope>
    <source>
        <strain evidence="1">CCAP 1055/1</strain>
    </source>
</reference>
<dbReference type="EMBL" id="OU594956">
    <property type="protein sequence ID" value="CAG9281648.1"/>
    <property type="molecule type" value="Genomic_DNA"/>
</dbReference>
<evidence type="ECO:0000313" key="1">
    <source>
        <dbReference type="EMBL" id="CAG9281648.1"/>
    </source>
</evidence>
<protein>
    <submittedName>
        <fullName evidence="1">Uncharacterized protein</fullName>
    </submittedName>
</protein>
<accession>A0A8J9S754</accession>